<evidence type="ECO:0000313" key="7">
    <source>
        <dbReference type="EMBL" id="BCA89369.1"/>
    </source>
</evidence>
<dbReference type="Proteomes" id="UP000501727">
    <property type="component" value="Chromosome"/>
</dbReference>
<protein>
    <recommendedName>
        <fullName evidence="6">HTH gntR-type domain-containing protein</fullName>
    </recommendedName>
</protein>
<dbReference type="SUPFAM" id="SSF46785">
    <property type="entry name" value="Winged helix' DNA-binding domain"/>
    <property type="match status" value="1"/>
</dbReference>
<dbReference type="SUPFAM" id="SSF53383">
    <property type="entry name" value="PLP-dependent transferases"/>
    <property type="match status" value="1"/>
</dbReference>
<dbReference type="Pfam" id="PF00392">
    <property type="entry name" value="GntR"/>
    <property type="match status" value="1"/>
</dbReference>
<evidence type="ECO:0000256" key="3">
    <source>
        <dbReference type="ARBA" id="ARBA00023015"/>
    </source>
</evidence>
<keyword evidence="3" id="KW-0805">Transcription regulation</keyword>
<name>A0A6F8SMA6_9ACTN</name>
<feature type="domain" description="HTH gntR-type" evidence="6">
    <location>
        <begin position="31"/>
        <end position="99"/>
    </location>
</feature>
<dbReference type="EMBL" id="AP022829">
    <property type="protein sequence ID" value="BCA89369.1"/>
    <property type="molecule type" value="Genomic_DNA"/>
</dbReference>
<evidence type="ECO:0000256" key="4">
    <source>
        <dbReference type="ARBA" id="ARBA00023125"/>
    </source>
</evidence>
<dbReference type="GO" id="GO:0003677">
    <property type="term" value="F:DNA binding"/>
    <property type="evidence" value="ECO:0007669"/>
    <property type="project" value="UniProtKB-KW"/>
</dbReference>
<dbReference type="SMART" id="SM00345">
    <property type="entry name" value="HTH_GNTR"/>
    <property type="match status" value="1"/>
</dbReference>
<dbReference type="PROSITE" id="PS50949">
    <property type="entry name" value="HTH_GNTR"/>
    <property type="match status" value="1"/>
</dbReference>
<evidence type="ECO:0000256" key="5">
    <source>
        <dbReference type="ARBA" id="ARBA00023163"/>
    </source>
</evidence>
<dbReference type="KEGG" id="ahat:ADCFC_19880"/>
<gene>
    <name evidence="7" type="ORF">ADCFC_18660</name>
</gene>
<dbReference type="CDD" id="cd00609">
    <property type="entry name" value="AAT_like"/>
    <property type="match status" value="1"/>
</dbReference>
<dbReference type="InterPro" id="IPR036390">
    <property type="entry name" value="WH_DNA-bd_sf"/>
</dbReference>
<keyword evidence="5" id="KW-0804">Transcription</keyword>
<evidence type="ECO:0000313" key="8">
    <source>
        <dbReference type="Proteomes" id="UP000501727"/>
    </source>
</evidence>
<keyword evidence="8" id="KW-1185">Reference proteome</keyword>
<dbReference type="CDD" id="cd07377">
    <property type="entry name" value="WHTH_GntR"/>
    <property type="match status" value="1"/>
</dbReference>
<evidence type="ECO:0000256" key="1">
    <source>
        <dbReference type="ARBA" id="ARBA00005384"/>
    </source>
</evidence>
<dbReference type="AlphaFoldDB" id="A0A6F8SMA6"/>
<evidence type="ECO:0000256" key="2">
    <source>
        <dbReference type="ARBA" id="ARBA00022898"/>
    </source>
</evidence>
<accession>A0A6F8SMA6</accession>
<dbReference type="Gene3D" id="3.40.640.10">
    <property type="entry name" value="Type I PLP-dependent aspartate aminotransferase-like (Major domain)"/>
    <property type="match status" value="1"/>
</dbReference>
<dbReference type="InterPro" id="IPR015421">
    <property type="entry name" value="PyrdxlP-dep_Trfase_major"/>
</dbReference>
<dbReference type="Gene3D" id="1.10.10.10">
    <property type="entry name" value="Winged helix-like DNA-binding domain superfamily/Winged helix DNA-binding domain"/>
    <property type="match status" value="1"/>
</dbReference>
<dbReference type="PANTHER" id="PTHR46577:SF1">
    <property type="entry name" value="HTH-TYPE TRANSCRIPTIONAL REGULATORY PROTEIN GABR"/>
    <property type="match status" value="1"/>
</dbReference>
<keyword evidence="4" id="KW-0238">DNA-binding</keyword>
<dbReference type="InterPro" id="IPR000524">
    <property type="entry name" value="Tscrpt_reg_HTH_GntR"/>
</dbReference>
<dbReference type="InterPro" id="IPR051446">
    <property type="entry name" value="HTH_trans_reg/aminotransferase"/>
</dbReference>
<evidence type="ECO:0000259" key="6">
    <source>
        <dbReference type="PROSITE" id="PS50949"/>
    </source>
</evidence>
<dbReference type="PANTHER" id="PTHR46577">
    <property type="entry name" value="HTH-TYPE TRANSCRIPTIONAL REGULATORY PROTEIN GABR"/>
    <property type="match status" value="1"/>
</dbReference>
<dbReference type="InterPro" id="IPR004839">
    <property type="entry name" value="Aminotransferase_I/II_large"/>
</dbReference>
<organism evidence="7 8">
    <name type="scientific">Adlercreutzia hattorii</name>
    <dbReference type="NCBI Taxonomy" id="2707299"/>
    <lineage>
        <taxon>Bacteria</taxon>
        <taxon>Bacillati</taxon>
        <taxon>Actinomycetota</taxon>
        <taxon>Coriobacteriia</taxon>
        <taxon>Eggerthellales</taxon>
        <taxon>Eggerthellaceae</taxon>
        <taxon>Adlercreutzia</taxon>
    </lineage>
</organism>
<keyword evidence="2" id="KW-0663">Pyridoxal phosphate</keyword>
<proteinExistence type="inferred from homology"/>
<reference evidence="8" key="2">
    <citation type="submission" date="2020-03" db="EMBL/GenBank/DDBJ databases">
        <title>Complete Genome Sequence of Adlercreutzia sp. strain 8CFCBH1 Producing Equol, Isolated from Healthy Japanese Feces.</title>
        <authorList>
            <person name="Ogata Y."/>
            <person name="Sakamoto M."/>
            <person name="Ohkuma M."/>
            <person name="Hattori M."/>
            <person name="Suda W."/>
        </authorList>
    </citation>
    <scope>NUCLEOTIDE SEQUENCE [LARGE SCALE GENOMIC DNA]</scope>
    <source>
        <strain evidence="8">8CFCBH1</strain>
    </source>
</reference>
<reference evidence="8" key="1">
    <citation type="journal article" date="2020" name="Microbiol. Resour. Announc.">
        <title>Complete Genome Sequence of Adlercreutzia sp. Strain 8CFCBH1, a Potent Producer of Equol, Isolated from Healthy Japanese Feces.</title>
        <authorList>
            <person name="Ogata Y."/>
            <person name="Sakamoto M."/>
            <person name="Ohkuma M."/>
            <person name="Hattori M."/>
            <person name="Suda W."/>
        </authorList>
    </citation>
    <scope>NUCLEOTIDE SEQUENCE [LARGE SCALE GENOMIC DNA]</scope>
    <source>
        <strain evidence="8">8CFCBH1</strain>
    </source>
</reference>
<sequence length="660" mass="70914">MVVKEQLVQSVLQEEEGKAMLTYVLNRGGETSLYEQLYRALRADIESGVLAAGARLPSKRAFAKHLGVSVVTVEGALDQLVAEGYVRAVPRSGFYVQEIGSNLASFSRVSTRETVKSPSKAGFEGKSALGVAKMGVSEGGDVETLEKLATKDESFCIACGKGDVSGACGGFQGEASLCGNATKIRSNACIGDDRAECGASWNGQNDAGCGASWCGQNGAGRKWLADFTGATAPEGVFPYAAWARTLRRVLADESERTVLEASGPQGSPRLRAAIAAHLRGLRGMEVHPDQIVIGSGAQSLYGLLVQLLGRNLAYGVEDPGYPRLTRIYESNDVAVRPIALDGEGPVLEALERARIDVLHCTPSHQFPTGITVPVSRRRSLLEWAQSGVAAPEDGAAAREIRGRSVKASSAQSRYLIEDDFDCEFRMAGRPVPPLAALDGAGRVIYANTFSKTLGGAFRIGYMVLPEALAERFRDRLGFYACTVGALEQLTLARFMESGDYERHVNRQRTRYRRRLSALIDVLAASSAGDHLHFANAGAGLHFLMEVRSVEGDERDSATFEERVARRAAIRGVRLAPLGRYRFTGCEAGAPGRSSNETVGCRCEAREVEGARRVCDEVRSGCSEGRGRRRPAFVMSFSSLEEETIPEVAGIVSEAVMVELG</sequence>
<dbReference type="Pfam" id="PF00155">
    <property type="entry name" value="Aminotran_1_2"/>
    <property type="match status" value="1"/>
</dbReference>
<dbReference type="GO" id="GO:0030170">
    <property type="term" value="F:pyridoxal phosphate binding"/>
    <property type="evidence" value="ECO:0007669"/>
    <property type="project" value="InterPro"/>
</dbReference>
<dbReference type="RefSeq" id="WP_197745949.1">
    <property type="nucleotide sequence ID" value="NZ_AP022829.1"/>
</dbReference>
<dbReference type="InterPro" id="IPR036388">
    <property type="entry name" value="WH-like_DNA-bd_sf"/>
</dbReference>
<dbReference type="InterPro" id="IPR015424">
    <property type="entry name" value="PyrdxlP-dep_Trfase"/>
</dbReference>
<comment type="similarity">
    <text evidence="1">In the C-terminal section; belongs to the class-I pyridoxal-phosphate-dependent aminotransferase family.</text>
</comment>
<dbReference type="GO" id="GO:0003700">
    <property type="term" value="F:DNA-binding transcription factor activity"/>
    <property type="evidence" value="ECO:0007669"/>
    <property type="project" value="InterPro"/>
</dbReference>